<proteinExistence type="predicted"/>
<dbReference type="SUPFAM" id="SSF48452">
    <property type="entry name" value="TPR-like"/>
    <property type="match status" value="1"/>
</dbReference>
<evidence type="ECO:0000313" key="2">
    <source>
        <dbReference type="EMBL" id="SFB98520.1"/>
    </source>
</evidence>
<feature type="repeat" description="TPR" evidence="1">
    <location>
        <begin position="181"/>
        <end position="214"/>
    </location>
</feature>
<sequence length="666" mass="75904">MLNKKWVFLVFIIITLVGCQSTSNKGKKEFDISQQLMSSNKYAEAVSYLELAIQKEPKNPQYKAILAQARSKAVTQLTNEIKNVFSSGDLNKTSIETAKNLFNKAKKIQSQHESYQTTQSNISNNEAILLNKVKQLHSNVKSHITNNKWVNANFSMKKLAKLYANYEDSSLLTQKIKIQGGRYYFNLARDAFNQDNFTATLENARKAITINPNNKNAKQLIENTNKKNNKEYFIQVAEKAKAQLNWEGAFEACEKVISYDRINPYCVELMQISKTQWTESLVSQSRQLMTQGYLAKSADKIIQGQKINNGYENAQLTALKNSLSEQIDNTASELMDQRKYGSAWYLMRLISDFNPDFVDLFKKTKHIEDAIVERVKKSIAVFDFKSPSYSTDSGVLVANNLISNLFNSASKDINILERENLKSILEEMKLGQIGVVSESTAQEMGRIYGIDIAIMGSVLLYKVDATDSKSSKTVRYKVGEEISDNIDYLNWKAMNPNPKKEDLRSAPKAKIMTPKFEEKEYDVQHMKKVGFIQLSFRIVDVATGANTRVETIERKKIVEDTSNEGIKDANVDFDPLEIPTDTELLQTMATEVVEELSREVLKPLRNLEKTYFENGEEFLLRRKENINAIEQFVDAIFDEKLKAVVGSPITTQSNKYLQSIIENHRF</sequence>
<dbReference type="GO" id="GO:0030288">
    <property type="term" value="C:outer membrane-bounded periplasmic space"/>
    <property type="evidence" value="ECO:0007669"/>
    <property type="project" value="InterPro"/>
</dbReference>
<dbReference type="PROSITE" id="PS51257">
    <property type="entry name" value="PROKAR_LIPOPROTEIN"/>
    <property type="match status" value="1"/>
</dbReference>
<dbReference type="SMART" id="SM00028">
    <property type="entry name" value="TPR"/>
    <property type="match status" value="2"/>
</dbReference>
<dbReference type="EMBL" id="FOLO01000003">
    <property type="protein sequence ID" value="SFB98520.1"/>
    <property type="molecule type" value="Genomic_DNA"/>
</dbReference>
<dbReference type="InterPro" id="IPR019734">
    <property type="entry name" value="TPR_rpt"/>
</dbReference>
<dbReference type="Pfam" id="PF03783">
    <property type="entry name" value="CsgG"/>
    <property type="match status" value="1"/>
</dbReference>
<evidence type="ECO:0000256" key="1">
    <source>
        <dbReference type="PROSITE-ProRule" id="PRU00339"/>
    </source>
</evidence>
<evidence type="ECO:0000313" key="3">
    <source>
        <dbReference type="Proteomes" id="UP000198862"/>
    </source>
</evidence>
<dbReference type="OrthoDB" id="6375722at2"/>
<dbReference type="Proteomes" id="UP000198862">
    <property type="component" value="Unassembled WGS sequence"/>
</dbReference>
<dbReference type="Gene3D" id="3.40.50.10610">
    <property type="entry name" value="ABC-type transport auxiliary lipoprotein component"/>
    <property type="match status" value="1"/>
</dbReference>
<name>A0A1I1FNB5_9GAMM</name>
<keyword evidence="1" id="KW-0802">TPR repeat</keyword>
<organism evidence="2 3">
    <name type="scientific">Pseudoalteromonas denitrificans DSM 6059</name>
    <dbReference type="NCBI Taxonomy" id="1123010"/>
    <lineage>
        <taxon>Bacteria</taxon>
        <taxon>Pseudomonadati</taxon>
        <taxon>Pseudomonadota</taxon>
        <taxon>Gammaproteobacteria</taxon>
        <taxon>Alteromonadales</taxon>
        <taxon>Pseudoalteromonadaceae</taxon>
        <taxon>Pseudoalteromonas</taxon>
    </lineage>
</organism>
<keyword evidence="3" id="KW-1185">Reference proteome</keyword>
<dbReference type="Gene3D" id="1.25.40.10">
    <property type="entry name" value="Tetratricopeptide repeat domain"/>
    <property type="match status" value="1"/>
</dbReference>
<accession>A0A1I1FNB5</accession>
<dbReference type="PROSITE" id="PS50005">
    <property type="entry name" value="TPR"/>
    <property type="match status" value="1"/>
</dbReference>
<dbReference type="InterPro" id="IPR005534">
    <property type="entry name" value="Curli_assmbl/transp-comp_CsgG"/>
</dbReference>
<dbReference type="AlphaFoldDB" id="A0A1I1FNB5"/>
<dbReference type="InterPro" id="IPR011990">
    <property type="entry name" value="TPR-like_helical_dom_sf"/>
</dbReference>
<reference evidence="2 3" key="1">
    <citation type="submission" date="2016-10" db="EMBL/GenBank/DDBJ databases">
        <authorList>
            <person name="de Groot N.N."/>
        </authorList>
    </citation>
    <scope>NUCLEOTIDE SEQUENCE [LARGE SCALE GENOMIC DNA]</scope>
    <source>
        <strain evidence="2 3">DSM 6059</strain>
    </source>
</reference>
<protein>
    <submittedName>
        <fullName evidence="2">Curli production assembly/transport component CsgG</fullName>
    </submittedName>
</protein>
<dbReference type="STRING" id="1123010.SAMN02745724_00629"/>
<gene>
    <name evidence="2" type="ORF">SAMN02745724_00629</name>
</gene>
<dbReference type="RefSeq" id="WP_091979841.1">
    <property type="nucleotide sequence ID" value="NZ_FOLO01000003.1"/>
</dbReference>